<proteinExistence type="predicted"/>
<protein>
    <submittedName>
        <fullName evidence="1">Mobile element protein</fullName>
    </submittedName>
</protein>
<sequence>MLREYFPKHQDIAQYPDDYIEKAVLALNNRPRKCLQWRTPYEVHFDKALHLV</sequence>
<accession>A0A1C3H409</accession>
<dbReference type="SUPFAM" id="SSF53098">
    <property type="entry name" value="Ribonuclease H-like"/>
    <property type="match status" value="1"/>
</dbReference>
<dbReference type="AlphaFoldDB" id="A0A1C3H409"/>
<dbReference type="InterPro" id="IPR012337">
    <property type="entry name" value="RNaseH-like_sf"/>
</dbReference>
<gene>
    <name evidence="1" type="ORF">CHUV0807_1050</name>
</gene>
<dbReference type="EMBL" id="FKLO01000040">
    <property type="protein sequence ID" value="SAM62790.1"/>
    <property type="molecule type" value="Genomic_DNA"/>
</dbReference>
<name>A0A1C3H409_9GAMM</name>
<reference evidence="2" key="1">
    <citation type="submission" date="2016-04" db="EMBL/GenBank/DDBJ databases">
        <authorList>
            <person name="Tagini F."/>
        </authorList>
    </citation>
    <scope>NUCLEOTIDE SEQUENCE [LARGE SCALE GENOMIC DNA]</scope>
    <source>
        <strain evidence="2">CHUV0807</strain>
    </source>
</reference>
<evidence type="ECO:0000313" key="1">
    <source>
        <dbReference type="EMBL" id="SAM62790.1"/>
    </source>
</evidence>
<dbReference type="Proteomes" id="UP000190837">
    <property type="component" value="Unassembled WGS sequence"/>
</dbReference>
<organism evidence="1 2">
    <name type="scientific">Cardiobacterium hominis</name>
    <dbReference type="NCBI Taxonomy" id="2718"/>
    <lineage>
        <taxon>Bacteria</taxon>
        <taxon>Pseudomonadati</taxon>
        <taxon>Pseudomonadota</taxon>
        <taxon>Gammaproteobacteria</taxon>
        <taxon>Cardiobacteriales</taxon>
        <taxon>Cardiobacteriaceae</taxon>
        <taxon>Cardiobacterium</taxon>
    </lineage>
</organism>
<evidence type="ECO:0000313" key="2">
    <source>
        <dbReference type="Proteomes" id="UP000190837"/>
    </source>
</evidence>